<evidence type="ECO:0000256" key="1">
    <source>
        <dbReference type="ARBA" id="ARBA00023015"/>
    </source>
</evidence>
<dbReference type="Proteomes" id="UP001345219">
    <property type="component" value="Chromosome 4"/>
</dbReference>
<keyword evidence="2" id="KW-0804">Transcription</keyword>
<proteinExistence type="predicted"/>
<evidence type="ECO:0000256" key="2">
    <source>
        <dbReference type="ARBA" id="ARBA00023163"/>
    </source>
</evidence>
<dbReference type="InterPro" id="IPR044660">
    <property type="entry name" value="IBH1-like"/>
</dbReference>
<protein>
    <submittedName>
        <fullName evidence="4">Uncharacterized protein</fullName>
    </submittedName>
</protein>
<dbReference type="AlphaFoldDB" id="A0AAN7JNU3"/>
<reference evidence="4 5" key="1">
    <citation type="journal article" date="2023" name="Hortic Res">
        <title>Pangenome of water caltrop reveals structural variations and asymmetric subgenome divergence after allopolyploidization.</title>
        <authorList>
            <person name="Zhang X."/>
            <person name="Chen Y."/>
            <person name="Wang L."/>
            <person name="Yuan Y."/>
            <person name="Fang M."/>
            <person name="Shi L."/>
            <person name="Lu R."/>
            <person name="Comes H.P."/>
            <person name="Ma Y."/>
            <person name="Chen Y."/>
            <person name="Huang G."/>
            <person name="Zhou Y."/>
            <person name="Zheng Z."/>
            <person name="Qiu Y."/>
        </authorList>
    </citation>
    <scope>NUCLEOTIDE SEQUENCE [LARGE SCALE GENOMIC DNA]</scope>
    <source>
        <tissue evidence="4">Roots</tissue>
    </source>
</reference>
<evidence type="ECO:0000313" key="4">
    <source>
        <dbReference type="EMBL" id="KAK4750909.1"/>
    </source>
</evidence>
<feature type="region of interest" description="Disordered" evidence="3">
    <location>
        <begin position="1"/>
        <end position="35"/>
    </location>
</feature>
<accession>A0AAN7JNU3</accession>
<name>A0AAN7JNU3_9MYRT</name>
<evidence type="ECO:0000313" key="5">
    <source>
        <dbReference type="Proteomes" id="UP001345219"/>
    </source>
</evidence>
<organism evidence="4 5">
    <name type="scientific">Trapa incisa</name>
    <dbReference type="NCBI Taxonomy" id="236973"/>
    <lineage>
        <taxon>Eukaryota</taxon>
        <taxon>Viridiplantae</taxon>
        <taxon>Streptophyta</taxon>
        <taxon>Embryophyta</taxon>
        <taxon>Tracheophyta</taxon>
        <taxon>Spermatophyta</taxon>
        <taxon>Magnoliopsida</taxon>
        <taxon>eudicotyledons</taxon>
        <taxon>Gunneridae</taxon>
        <taxon>Pentapetalae</taxon>
        <taxon>rosids</taxon>
        <taxon>malvids</taxon>
        <taxon>Myrtales</taxon>
        <taxon>Lythraceae</taxon>
        <taxon>Trapa</taxon>
    </lineage>
</organism>
<dbReference type="PANTHER" id="PTHR33124:SF39">
    <property type="entry name" value="TRANSCRIPTION FACTOR UPBEAT1"/>
    <property type="match status" value="1"/>
</dbReference>
<comment type="caution">
    <text evidence="4">The sequence shown here is derived from an EMBL/GenBank/DDBJ whole genome shotgun (WGS) entry which is preliminary data.</text>
</comment>
<dbReference type="PANTHER" id="PTHR33124">
    <property type="entry name" value="TRANSCRIPTION FACTOR IBH1-LIKE 1"/>
    <property type="match status" value="1"/>
</dbReference>
<keyword evidence="1" id="KW-0805">Transcription regulation</keyword>
<dbReference type="GO" id="GO:0006355">
    <property type="term" value="P:regulation of DNA-templated transcription"/>
    <property type="evidence" value="ECO:0007669"/>
    <property type="project" value="InterPro"/>
</dbReference>
<gene>
    <name evidence="4" type="ORF">SAY87_004391</name>
</gene>
<sequence>MGAADLQDINGSKLPMKRSPSPSPSPPSSIGKRRCERIRMGRISGRISWSRIEKRVRMLKRLVPMRDHSGAGLEVLFMDTADYILSLEARVRAMQMMVDELAAGSN</sequence>
<evidence type="ECO:0000256" key="3">
    <source>
        <dbReference type="SAM" id="MobiDB-lite"/>
    </source>
</evidence>
<keyword evidence="5" id="KW-1185">Reference proteome</keyword>
<dbReference type="EMBL" id="JAXIOK010000017">
    <property type="protein sequence ID" value="KAK4750909.1"/>
    <property type="molecule type" value="Genomic_DNA"/>
</dbReference>